<comment type="caution">
    <text evidence="1">The sequence shown here is derived from an EMBL/GenBank/DDBJ whole genome shotgun (WGS) entry which is preliminary data.</text>
</comment>
<dbReference type="Proteomes" id="UP000664698">
    <property type="component" value="Unassembled WGS sequence"/>
</dbReference>
<protein>
    <submittedName>
        <fullName evidence="1">Glycine zipper family protein</fullName>
    </submittedName>
</protein>
<organism evidence="1 2">
    <name type="scientific">Algoriphagus aestuariicola</name>
    <dbReference type="NCBI Taxonomy" id="1852016"/>
    <lineage>
        <taxon>Bacteria</taxon>
        <taxon>Pseudomonadati</taxon>
        <taxon>Bacteroidota</taxon>
        <taxon>Cytophagia</taxon>
        <taxon>Cytophagales</taxon>
        <taxon>Cyclobacteriaceae</taxon>
        <taxon>Algoriphagus</taxon>
    </lineage>
</organism>
<dbReference type="RefSeq" id="WP_206570761.1">
    <property type="nucleotide sequence ID" value="NZ_JAFKCW010000004.1"/>
</dbReference>
<name>A0ABS3BTY5_9BACT</name>
<reference evidence="1 2" key="1">
    <citation type="submission" date="2021-03" db="EMBL/GenBank/DDBJ databases">
        <title>novel species isolated from a fishpond in China.</title>
        <authorList>
            <person name="Lu H."/>
            <person name="Cai Z."/>
        </authorList>
    </citation>
    <scope>NUCLEOTIDE SEQUENCE [LARGE SCALE GENOMIC DNA]</scope>
    <source>
        <strain evidence="1 2">JCM 31546</strain>
    </source>
</reference>
<proteinExistence type="predicted"/>
<gene>
    <name evidence="1" type="ORF">J0A67_17865</name>
</gene>
<evidence type="ECO:0000313" key="2">
    <source>
        <dbReference type="Proteomes" id="UP000664698"/>
    </source>
</evidence>
<keyword evidence="2" id="KW-1185">Reference proteome</keyword>
<accession>A0ABS3BTY5</accession>
<dbReference type="EMBL" id="JAFKCW010000004">
    <property type="protein sequence ID" value="MBN7802749.1"/>
    <property type="molecule type" value="Genomic_DNA"/>
</dbReference>
<evidence type="ECO:0000313" key="1">
    <source>
        <dbReference type="EMBL" id="MBN7802749.1"/>
    </source>
</evidence>
<sequence>MKAITDELFHFNAANLSSYLSKDGKNKLWLDKQKMALESFNHLNGKLIDASNLDFQLLSGSYGKTEIVPQNLSIRASVEIDYGAFNGSQVTLADQYITDLLALDDLSLVGKTTKAFNITVTNSTLSQEEKDELKLLSATILSLKDFLLIDDGQSIIYNGLTNEFGPSDPTIGGRVLGCNINTRDVFRAAVMGVVKGAVVGAYVGATGGTVVIPGIMTVTGAVSGAVVGGAYGFVSNAVQSMAEQMFWTCWS</sequence>